<dbReference type="Gene3D" id="3.90.25.10">
    <property type="entry name" value="UDP-galactose 4-epimerase, domain 1"/>
    <property type="match status" value="1"/>
</dbReference>
<keyword evidence="5" id="KW-1185">Reference proteome</keyword>
<dbReference type="Proteomes" id="UP000319257">
    <property type="component" value="Unassembled WGS sequence"/>
</dbReference>
<dbReference type="Gene3D" id="3.40.50.720">
    <property type="entry name" value="NAD(P)-binding Rossmann-like Domain"/>
    <property type="match status" value="1"/>
</dbReference>
<dbReference type="AlphaFoldDB" id="A0A507AX02"/>
<dbReference type="OrthoDB" id="5283654at2759"/>
<reference evidence="4 5" key="1">
    <citation type="submission" date="2019-06" db="EMBL/GenBank/DDBJ databases">
        <title>Draft genome sequence of the filamentous fungus Phialemoniopsis curvata isolated from diesel fuel.</title>
        <authorList>
            <person name="Varaljay V.A."/>
            <person name="Lyon W.J."/>
            <person name="Crouch A.L."/>
            <person name="Drake C.E."/>
            <person name="Hollomon J.M."/>
            <person name="Nadeau L.J."/>
            <person name="Nunn H.S."/>
            <person name="Stevenson B.S."/>
            <person name="Bojanowski C.L."/>
            <person name="Crookes-Goodson W.J."/>
        </authorList>
    </citation>
    <scope>NUCLEOTIDE SEQUENCE [LARGE SCALE GENOMIC DNA]</scope>
    <source>
        <strain evidence="4 5">D216</strain>
    </source>
</reference>
<dbReference type="Pfam" id="PF05368">
    <property type="entry name" value="NmrA"/>
    <property type="match status" value="1"/>
</dbReference>
<evidence type="ECO:0000313" key="5">
    <source>
        <dbReference type="Proteomes" id="UP000319257"/>
    </source>
</evidence>
<comment type="caution">
    <text evidence="4">The sequence shown here is derived from an EMBL/GenBank/DDBJ whole genome shotgun (WGS) entry which is preliminary data.</text>
</comment>
<dbReference type="InterPro" id="IPR051609">
    <property type="entry name" value="NmrA/Isoflavone_reductase-like"/>
</dbReference>
<dbReference type="PANTHER" id="PTHR47706:SF6">
    <property type="entry name" value="NMRA-LIKE FAMILY PROTEIN (AFU_ORTHOLOGUE AFUA_6G00280)"/>
    <property type="match status" value="1"/>
</dbReference>
<dbReference type="SUPFAM" id="SSF51735">
    <property type="entry name" value="NAD(P)-binding Rossmann-fold domains"/>
    <property type="match status" value="1"/>
</dbReference>
<dbReference type="STRING" id="1093900.A0A507AX02"/>
<dbReference type="InterPro" id="IPR008030">
    <property type="entry name" value="NmrA-like"/>
</dbReference>
<evidence type="ECO:0000259" key="3">
    <source>
        <dbReference type="Pfam" id="PF05368"/>
    </source>
</evidence>
<name>A0A507AX02_9PEZI</name>
<dbReference type="GeneID" id="41976786"/>
<proteinExistence type="predicted"/>
<evidence type="ECO:0000313" key="4">
    <source>
        <dbReference type="EMBL" id="TPX09451.1"/>
    </source>
</evidence>
<organism evidence="4 5">
    <name type="scientific">Thyridium curvatum</name>
    <dbReference type="NCBI Taxonomy" id="1093900"/>
    <lineage>
        <taxon>Eukaryota</taxon>
        <taxon>Fungi</taxon>
        <taxon>Dikarya</taxon>
        <taxon>Ascomycota</taxon>
        <taxon>Pezizomycotina</taxon>
        <taxon>Sordariomycetes</taxon>
        <taxon>Sordariomycetidae</taxon>
        <taxon>Thyridiales</taxon>
        <taxon>Thyridiaceae</taxon>
        <taxon>Thyridium</taxon>
    </lineage>
</organism>
<dbReference type="InterPro" id="IPR045312">
    <property type="entry name" value="PCBER-like"/>
</dbReference>
<dbReference type="CDD" id="cd05259">
    <property type="entry name" value="PCBER_SDR_a"/>
    <property type="match status" value="1"/>
</dbReference>
<dbReference type="PANTHER" id="PTHR47706">
    <property type="entry name" value="NMRA-LIKE FAMILY PROTEIN"/>
    <property type="match status" value="1"/>
</dbReference>
<feature type="domain" description="NmrA-like" evidence="3">
    <location>
        <begin position="3"/>
        <end position="295"/>
    </location>
</feature>
<evidence type="ECO:0000256" key="2">
    <source>
        <dbReference type="ARBA" id="ARBA00023002"/>
    </source>
</evidence>
<dbReference type="RefSeq" id="XP_030991162.1">
    <property type="nucleotide sequence ID" value="XM_031144293.1"/>
</dbReference>
<accession>A0A507AX02</accession>
<dbReference type="InterPro" id="IPR036291">
    <property type="entry name" value="NAD(P)-bd_dom_sf"/>
</dbReference>
<sequence length="305" mass="33646">MSVLVIGAGELGTAVIDALVNHPRRSGGRIGVVLRAESIKSTDPAKKQSIEHLRSQGIEIESGDFANAPRELIPTFQKYDVVVQAAGMGQKPGTQLGVAKAVLEAGVRRFFPWQYGLDYDAIGEGSAQDLFDEQLEVRKLLRSQSKTKWTIVSTGLFMSFWFLKDFGVVDLEKHTVRALGSWDIRVATTAAEDIGTLVAEAVYVSGEKGVDGVVYTAGDVLSYGEFADRMDAGLDTKFKREEWSIPQLEEKLEQDPTNTMTKYQLVFGRGKGTSWDIDQTLNHQRGLRLTTVADYIQKKKGDLVI</sequence>
<dbReference type="GO" id="GO:0016491">
    <property type="term" value="F:oxidoreductase activity"/>
    <property type="evidence" value="ECO:0007669"/>
    <property type="project" value="UniProtKB-KW"/>
</dbReference>
<keyword evidence="1" id="KW-0521">NADP</keyword>
<dbReference type="EMBL" id="SKBQ01000067">
    <property type="protein sequence ID" value="TPX09451.1"/>
    <property type="molecule type" value="Genomic_DNA"/>
</dbReference>
<keyword evidence="2" id="KW-0560">Oxidoreductase</keyword>
<protein>
    <recommendedName>
        <fullName evidence="3">NmrA-like domain-containing protein</fullName>
    </recommendedName>
</protein>
<evidence type="ECO:0000256" key="1">
    <source>
        <dbReference type="ARBA" id="ARBA00022857"/>
    </source>
</evidence>
<gene>
    <name evidence="4" type="ORF">E0L32_009339</name>
</gene>
<dbReference type="InParanoid" id="A0A507AX02"/>